<evidence type="ECO:0000256" key="1">
    <source>
        <dbReference type="ARBA" id="ARBA00022737"/>
    </source>
</evidence>
<evidence type="ECO:0000259" key="2">
    <source>
        <dbReference type="Pfam" id="PF00005"/>
    </source>
</evidence>
<evidence type="ECO:0000313" key="3">
    <source>
        <dbReference type="EMBL" id="KAL3067832.1"/>
    </source>
</evidence>
<evidence type="ECO:0000313" key="4">
    <source>
        <dbReference type="Proteomes" id="UP001620645"/>
    </source>
</evidence>
<dbReference type="InterPro" id="IPR027417">
    <property type="entry name" value="P-loop_NTPase"/>
</dbReference>
<dbReference type="Proteomes" id="UP001620645">
    <property type="component" value="Unassembled WGS sequence"/>
</dbReference>
<dbReference type="PANTHER" id="PTHR19211:SF117">
    <property type="entry name" value="ATP-BINDING CASSETTE SUB-FAMILY F MEMBER 3"/>
    <property type="match status" value="1"/>
</dbReference>
<dbReference type="InterPro" id="IPR003439">
    <property type="entry name" value="ABC_transporter-like_ATP-bd"/>
</dbReference>
<name>A0ABD2HRP6_HETSC</name>
<dbReference type="PANTHER" id="PTHR19211">
    <property type="entry name" value="ATP-BINDING TRANSPORT PROTEIN-RELATED"/>
    <property type="match status" value="1"/>
</dbReference>
<keyword evidence="1" id="KW-0677">Repeat</keyword>
<organism evidence="3 4">
    <name type="scientific">Heterodera schachtii</name>
    <name type="common">Sugarbeet cyst nematode worm</name>
    <name type="synonym">Tylenchus schachtii</name>
    <dbReference type="NCBI Taxonomy" id="97005"/>
    <lineage>
        <taxon>Eukaryota</taxon>
        <taxon>Metazoa</taxon>
        <taxon>Ecdysozoa</taxon>
        <taxon>Nematoda</taxon>
        <taxon>Chromadorea</taxon>
        <taxon>Rhabditida</taxon>
        <taxon>Tylenchina</taxon>
        <taxon>Tylenchomorpha</taxon>
        <taxon>Tylenchoidea</taxon>
        <taxon>Heteroderidae</taxon>
        <taxon>Heteroderinae</taxon>
        <taxon>Heterodera</taxon>
    </lineage>
</organism>
<feature type="domain" description="ABC transporter" evidence="2">
    <location>
        <begin position="45"/>
        <end position="77"/>
    </location>
</feature>
<comment type="caution">
    <text evidence="3">The sequence shown here is derived from an EMBL/GenBank/DDBJ whole genome shotgun (WGS) entry which is preliminary data.</text>
</comment>
<sequence>MIISVGVVFAWPFSRGHFRVRDIFAWPFSRGHFRLTDAVCIGSRSDSRICIVGENGAGKTTLLKLLLGDHSPTNGTRSANRRLNIGYFTQLFNRIS</sequence>
<dbReference type="InterPro" id="IPR050611">
    <property type="entry name" value="ABCF"/>
</dbReference>
<dbReference type="SUPFAM" id="SSF52540">
    <property type="entry name" value="P-loop containing nucleoside triphosphate hydrolases"/>
    <property type="match status" value="1"/>
</dbReference>
<dbReference type="AlphaFoldDB" id="A0ABD2HRP6"/>
<gene>
    <name evidence="3" type="ORF">niasHS_016798</name>
</gene>
<dbReference type="EMBL" id="JBICCN010000458">
    <property type="protein sequence ID" value="KAL3067832.1"/>
    <property type="molecule type" value="Genomic_DNA"/>
</dbReference>
<protein>
    <recommendedName>
        <fullName evidence="2">ABC transporter domain-containing protein</fullName>
    </recommendedName>
</protein>
<reference evidence="3 4" key="1">
    <citation type="submission" date="2024-10" db="EMBL/GenBank/DDBJ databases">
        <authorList>
            <person name="Kim D."/>
        </authorList>
    </citation>
    <scope>NUCLEOTIDE SEQUENCE [LARGE SCALE GENOMIC DNA]</scope>
    <source>
        <strain evidence="3">Taebaek</strain>
    </source>
</reference>
<dbReference type="Pfam" id="PF00005">
    <property type="entry name" value="ABC_tran"/>
    <property type="match status" value="1"/>
</dbReference>
<proteinExistence type="predicted"/>
<dbReference type="Gene3D" id="3.40.50.300">
    <property type="entry name" value="P-loop containing nucleotide triphosphate hydrolases"/>
    <property type="match status" value="1"/>
</dbReference>
<keyword evidence="4" id="KW-1185">Reference proteome</keyword>
<accession>A0ABD2HRP6</accession>